<name>A0ABY7EXR1_MYAAR</name>
<dbReference type="Pfam" id="PF01825">
    <property type="entry name" value="GPS"/>
    <property type="match status" value="1"/>
</dbReference>
<keyword evidence="2 7" id="KW-0812">Transmembrane</keyword>
<feature type="transmembrane region" description="Helical" evidence="7">
    <location>
        <begin position="347"/>
        <end position="370"/>
    </location>
</feature>
<dbReference type="PANTHER" id="PTHR45813:SF8">
    <property type="entry name" value="IG-LIKE DOMAIN-CONTAINING PROTEIN"/>
    <property type="match status" value="1"/>
</dbReference>
<keyword evidence="3 7" id="KW-1133">Transmembrane helix</keyword>
<reference evidence="10" key="1">
    <citation type="submission" date="2022-11" db="EMBL/GenBank/DDBJ databases">
        <title>Centuries of genome instability and evolution in soft-shell clam transmissible cancer (bioRxiv).</title>
        <authorList>
            <person name="Hart S.F.M."/>
            <person name="Yonemitsu M.A."/>
            <person name="Giersch R.M."/>
            <person name="Beal B.F."/>
            <person name="Arriagada G."/>
            <person name="Davis B.W."/>
            <person name="Ostrander E.A."/>
            <person name="Goff S.P."/>
            <person name="Metzger M.J."/>
        </authorList>
    </citation>
    <scope>NUCLEOTIDE SEQUENCE</scope>
    <source>
        <strain evidence="10">MELC-2E11</strain>
        <tissue evidence="10">Siphon/mantle</tissue>
    </source>
</reference>
<dbReference type="PROSITE" id="PS50227">
    <property type="entry name" value="G_PROTEIN_RECEP_F2_3"/>
    <property type="match status" value="1"/>
</dbReference>
<organism evidence="10 11">
    <name type="scientific">Mya arenaria</name>
    <name type="common">Soft-shell clam</name>
    <dbReference type="NCBI Taxonomy" id="6604"/>
    <lineage>
        <taxon>Eukaryota</taxon>
        <taxon>Metazoa</taxon>
        <taxon>Spiralia</taxon>
        <taxon>Lophotrochozoa</taxon>
        <taxon>Mollusca</taxon>
        <taxon>Bivalvia</taxon>
        <taxon>Autobranchia</taxon>
        <taxon>Heteroconchia</taxon>
        <taxon>Euheterodonta</taxon>
        <taxon>Imparidentia</taxon>
        <taxon>Neoheterodontei</taxon>
        <taxon>Myida</taxon>
        <taxon>Myoidea</taxon>
        <taxon>Myidae</taxon>
        <taxon>Mya</taxon>
    </lineage>
</organism>
<dbReference type="PROSITE" id="PS50221">
    <property type="entry name" value="GAIN_B"/>
    <property type="match status" value="1"/>
</dbReference>
<evidence type="ECO:0000256" key="1">
    <source>
        <dbReference type="ARBA" id="ARBA00004370"/>
    </source>
</evidence>
<dbReference type="InterPro" id="IPR000203">
    <property type="entry name" value="GPS"/>
</dbReference>
<dbReference type="InterPro" id="IPR036445">
    <property type="entry name" value="GPCR_2_extracell_dom_sf"/>
</dbReference>
<evidence type="ECO:0000256" key="2">
    <source>
        <dbReference type="ARBA" id="ARBA00022692"/>
    </source>
</evidence>
<dbReference type="InterPro" id="IPR046338">
    <property type="entry name" value="GAIN_dom_sf"/>
</dbReference>
<evidence type="ECO:0000313" key="11">
    <source>
        <dbReference type="Proteomes" id="UP001164746"/>
    </source>
</evidence>
<gene>
    <name evidence="10" type="ORF">MAR_026146</name>
</gene>
<feature type="non-terminal residue" evidence="10">
    <location>
        <position position="371"/>
    </location>
</feature>
<comment type="subcellular location">
    <subcellularLocation>
        <location evidence="1">Membrane</location>
    </subcellularLocation>
</comment>
<dbReference type="Gene3D" id="2.60.220.50">
    <property type="match status" value="1"/>
</dbReference>
<accession>A0ABY7EXR1</accession>
<dbReference type="InterPro" id="IPR057244">
    <property type="entry name" value="GAIN_B"/>
</dbReference>
<keyword evidence="6" id="KW-0325">Glycoprotein</keyword>
<evidence type="ECO:0000256" key="4">
    <source>
        <dbReference type="ARBA" id="ARBA00023136"/>
    </source>
</evidence>
<protein>
    <submittedName>
        <fullName evidence="10">AGRF3-like protein</fullName>
    </submittedName>
</protein>
<evidence type="ECO:0000259" key="8">
    <source>
        <dbReference type="PROSITE" id="PS50221"/>
    </source>
</evidence>
<keyword evidence="4 7" id="KW-0472">Membrane</keyword>
<dbReference type="Proteomes" id="UP001164746">
    <property type="component" value="Chromosome 8"/>
</dbReference>
<evidence type="ECO:0000256" key="6">
    <source>
        <dbReference type="ARBA" id="ARBA00023180"/>
    </source>
</evidence>
<dbReference type="SUPFAM" id="SSF111418">
    <property type="entry name" value="Hormone receptor domain"/>
    <property type="match status" value="1"/>
</dbReference>
<dbReference type="Gene3D" id="4.10.1240.10">
    <property type="entry name" value="GPCR, family 2, extracellular hormone receptor domain"/>
    <property type="match status" value="1"/>
</dbReference>
<feature type="domain" description="GAIN-B" evidence="8">
    <location>
        <begin position="197"/>
        <end position="337"/>
    </location>
</feature>
<dbReference type="InterPro" id="IPR001879">
    <property type="entry name" value="GPCR_2_extracellular_dom"/>
</dbReference>
<dbReference type="PANTHER" id="PTHR45813">
    <property type="entry name" value="IG-LIKE DOMAIN-CONTAINING PROTEIN"/>
    <property type="match status" value="1"/>
</dbReference>
<feature type="domain" description="G-protein coupled receptors family 2 profile 1" evidence="9">
    <location>
        <begin position="42"/>
        <end position="83"/>
    </location>
</feature>
<sequence length="371" mass="41301">MVSSNAFYTKITSHEDIEFVANDRLNELKHSLLDFVQVPNKFCKEDVDDDGTFWNYTEGDTKLNLDCPHGYTGLVTRYCRKDGVFLLPYYDCTLVILNDLTKQLTNGNIDGAAVLAVLTSDVADRSHTFFIGDLLQTQFILEAVVSENSTFTKDSIEDFLETASFLIDDKLNGEQWQSRIQNNNTGADSLLSVMDDFAVRLSNSLASSNVTQLTVTKPYIGGNVSAFVGLIYKNLSRAIHIQLHQAENGTKITIGSQVLSLHLLPRAPVKLDPEIQLNFQTFQSLSNYSKFCAFWNITTKIWSTSGCHVVSSNASQVQCACNHLTNFALLISPYKSKSELVQKISMVITYIGSGLSILALIVTIALHAFYW</sequence>
<evidence type="ECO:0000313" key="10">
    <source>
        <dbReference type="EMBL" id="WAR11966.1"/>
    </source>
</evidence>
<evidence type="ECO:0000256" key="5">
    <source>
        <dbReference type="ARBA" id="ARBA00023157"/>
    </source>
</evidence>
<evidence type="ECO:0000256" key="7">
    <source>
        <dbReference type="SAM" id="Phobius"/>
    </source>
</evidence>
<evidence type="ECO:0000256" key="3">
    <source>
        <dbReference type="ARBA" id="ARBA00022989"/>
    </source>
</evidence>
<evidence type="ECO:0000259" key="9">
    <source>
        <dbReference type="PROSITE" id="PS50227"/>
    </source>
</evidence>
<dbReference type="EMBL" id="CP111019">
    <property type="protein sequence ID" value="WAR11966.1"/>
    <property type="molecule type" value="Genomic_DNA"/>
</dbReference>
<dbReference type="InterPro" id="IPR051587">
    <property type="entry name" value="Adhesion_GPCR"/>
</dbReference>
<proteinExistence type="predicted"/>
<keyword evidence="11" id="KW-1185">Reference proteome</keyword>
<dbReference type="SMART" id="SM00303">
    <property type="entry name" value="GPS"/>
    <property type="match status" value="1"/>
</dbReference>
<keyword evidence="5" id="KW-1015">Disulfide bond</keyword>